<gene>
    <name evidence="9" type="primary">tqsA_2</name>
    <name evidence="9" type="ORF">GALL_123600</name>
</gene>
<feature type="transmembrane region" description="Helical" evidence="8">
    <location>
        <begin position="261"/>
        <end position="281"/>
    </location>
</feature>
<feature type="transmembrane region" description="Helical" evidence="8">
    <location>
        <begin position="329"/>
        <end position="350"/>
    </location>
</feature>
<accession>A0A1J5SNL5</accession>
<evidence type="ECO:0000256" key="3">
    <source>
        <dbReference type="ARBA" id="ARBA00022448"/>
    </source>
</evidence>
<keyword evidence="5 8" id="KW-0812">Transmembrane</keyword>
<keyword evidence="3" id="KW-0813">Transport</keyword>
<evidence type="ECO:0000256" key="6">
    <source>
        <dbReference type="ARBA" id="ARBA00022989"/>
    </source>
</evidence>
<dbReference type="AlphaFoldDB" id="A0A1J5SNL5"/>
<feature type="transmembrane region" description="Helical" evidence="8">
    <location>
        <begin position="301"/>
        <end position="322"/>
    </location>
</feature>
<feature type="transmembrane region" description="Helical" evidence="8">
    <location>
        <begin position="105"/>
        <end position="123"/>
    </location>
</feature>
<dbReference type="EMBL" id="MLJW01000049">
    <property type="protein sequence ID" value="OIR05616.1"/>
    <property type="molecule type" value="Genomic_DNA"/>
</dbReference>
<keyword evidence="6 8" id="KW-1133">Transmembrane helix</keyword>
<keyword evidence="7 8" id="KW-0472">Membrane</keyword>
<reference evidence="9" key="1">
    <citation type="submission" date="2016-10" db="EMBL/GenBank/DDBJ databases">
        <title>Sequence of Gallionella enrichment culture.</title>
        <authorList>
            <person name="Poehlein A."/>
            <person name="Muehling M."/>
            <person name="Daniel R."/>
        </authorList>
    </citation>
    <scope>NUCLEOTIDE SEQUENCE</scope>
</reference>
<comment type="similarity">
    <text evidence="2">Belongs to the autoinducer-2 exporter (AI-2E) (TC 2.A.86) family.</text>
</comment>
<dbReference type="InterPro" id="IPR002549">
    <property type="entry name" value="AI-2E-like"/>
</dbReference>
<dbReference type="Pfam" id="PF01594">
    <property type="entry name" value="AI-2E_transport"/>
    <property type="match status" value="1"/>
</dbReference>
<comment type="caution">
    <text evidence="9">The sequence shown here is derived from an EMBL/GenBank/DDBJ whole genome shotgun (WGS) entry which is preliminary data.</text>
</comment>
<feature type="transmembrane region" description="Helical" evidence="8">
    <location>
        <begin position="50"/>
        <end position="69"/>
    </location>
</feature>
<feature type="transmembrane region" description="Helical" evidence="8">
    <location>
        <begin position="198"/>
        <end position="224"/>
    </location>
</feature>
<dbReference type="GO" id="GO:0005886">
    <property type="term" value="C:plasma membrane"/>
    <property type="evidence" value="ECO:0007669"/>
    <property type="project" value="UniProtKB-SubCell"/>
</dbReference>
<feature type="transmembrane region" description="Helical" evidence="8">
    <location>
        <begin position="75"/>
        <end position="93"/>
    </location>
</feature>
<proteinExistence type="inferred from homology"/>
<evidence type="ECO:0000256" key="8">
    <source>
        <dbReference type="SAM" id="Phobius"/>
    </source>
</evidence>
<sequence length="407" mass="43692">MQGDRPNKHDGRGIEEIPVVTIDDMNLKNETSHDTPTEDSAAVRIRSSRYLRMNVSLGVLAIIAFVAALYLARDFIVPLLIGILASYTLTPLVNWLKACYVPRPLGAALVLGVILGGLFWIAYSLHDDAVAMIKNLPETTRRMRQNLSDTRGGPTALQNMREAAKQLEGAAADAGVKQGALIVVAPLPKEPSSWLSDYLLALSTPMITVIGQSVVVLILTYFLLAAGAHFRRKLIGLVGPSIAKQKEAVRILDEINVQIQLYLLTMLVSNVLIGVGTWLAFGAMGMEQAGIWGVISGVLSFVPYLGPASVAGASGIAAFLQFGSPLHALAVTGVSLLVTGIVGLIFMPWLQSKFAHVNMAVIFIALLFFGWLWGIWGVLLGAPLVAIIKVICDRVDSLRPIGALLGR</sequence>
<evidence type="ECO:0000256" key="1">
    <source>
        <dbReference type="ARBA" id="ARBA00004651"/>
    </source>
</evidence>
<evidence type="ECO:0000256" key="2">
    <source>
        <dbReference type="ARBA" id="ARBA00009773"/>
    </source>
</evidence>
<keyword evidence="4" id="KW-1003">Cell membrane</keyword>
<organism evidence="9">
    <name type="scientific">mine drainage metagenome</name>
    <dbReference type="NCBI Taxonomy" id="410659"/>
    <lineage>
        <taxon>unclassified sequences</taxon>
        <taxon>metagenomes</taxon>
        <taxon>ecological metagenomes</taxon>
    </lineage>
</organism>
<feature type="transmembrane region" description="Helical" evidence="8">
    <location>
        <begin position="362"/>
        <end position="388"/>
    </location>
</feature>
<evidence type="ECO:0000313" key="9">
    <source>
        <dbReference type="EMBL" id="OIR05616.1"/>
    </source>
</evidence>
<dbReference type="PANTHER" id="PTHR21716:SF53">
    <property type="entry name" value="PERMEASE PERM-RELATED"/>
    <property type="match status" value="1"/>
</dbReference>
<comment type="subcellular location">
    <subcellularLocation>
        <location evidence="1">Cell membrane</location>
        <topology evidence="1">Multi-pass membrane protein</topology>
    </subcellularLocation>
</comment>
<evidence type="ECO:0000256" key="5">
    <source>
        <dbReference type="ARBA" id="ARBA00022692"/>
    </source>
</evidence>
<protein>
    <submittedName>
        <fullName evidence="9">AI-2 transport protein TqsA</fullName>
    </submittedName>
</protein>
<evidence type="ECO:0000256" key="4">
    <source>
        <dbReference type="ARBA" id="ARBA00022475"/>
    </source>
</evidence>
<evidence type="ECO:0000256" key="7">
    <source>
        <dbReference type="ARBA" id="ARBA00023136"/>
    </source>
</evidence>
<name>A0A1J5SNL5_9ZZZZ</name>
<dbReference type="PANTHER" id="PTHR21716">
    <property type="entry name" value="TRANSMEMBRANE PROTEIN"/>
    <property type="match status" value="1"/>
</dbReference>